<keyword evidence="2" id="KW-1185">Reference proteome</keyword>
<dbReference type="EMBL" id="JBHTEE010000001">
    <property type="protein sequence ID" value="MFC7606667.1"/>
    <property type="molecule type" value="Genomic_DNA"/>
</dbReference>
<proteinExistence type="predicted"/>
<dbReference type="Proteomes" id="UP001596514">
    <property type="component" value="Unassembled WGS sequence"/>
</dbReference>
<dbReference type="Gene3D" id="3.90.79.10">
    <property type="entry name" value="Nucleoside Triphosphate Pyrophosphohydrolase"/>
    <property type="match status" value="1"/>
</dbReference>
<name>A0ABW2TEE3_9ACTN</name>
<dbReference type="RefSeq" id="WP_343974409.1">
    <property type="nucleotide sequence ID" value="NZ_BAAAGK010000120.1"/>
</dbReference>
<accession>A0ABW2TEE3</accession>
<comment type="caution">
    <text evidence="1">The sequence shown here is derived from an EMBL/GenBank/DDBJ whole genome shotgun (WGS) entry which is preliminary data.</text>
</comment>
<organism evidence="1 2">
    <name type="scientific">Streptosporangium amethystogenes subsp. fukuiense</name>
    <dbReference type="NCBI Taxonomy" id="698418"/>
    <lineage>
        <taxon>Bacteria</taxon>
        <taxon>Bacillati</taxon>
        <taxon>Actinomycetota</taxon>
        <taxon>Actinomycetes</taxon>
        <taxon>Streptosporangiales</taxon>
        <taxon>Streptosporangiaceae</taxon>
        <taxon>Streptosporangium</taxon>
    </lineage>
</organism>
<gene>
    <name evidence="1" type="ORF">ACFQVD_41880</name>
</gene>
<evidence type="ECO:0008006" key="3">
    <source>
        <dbReference type="Google" id="ProtNLM"/>
    </source>
</evidence>
<evidence type="ECO:0000313" key="1">
    <source>
        <dbReference type="EMBL" id="MFC7606667.1"/>
    </source>
</evidence>
<protein>
    <recommendedName>
        <fullName evidence="3">NUDIX hydrolase</fullName>
    </recommendedName>
</protein>
<sequence length="88" mass="9535">MLPLGRQAEWGLGGEEKQTLAPALELLDDGADLTTRKEFRGHATAGAILADPDGRILHIRHLALDRWLLSGRHLEASDAILGPIPPIQ</sequence>
<reference evidence="2" key="1">
    <citation type="journal article" date="2019" name="Int. J. Syst. Evol. Microbiol.">
        <title>The Global Catalogue of Microorganisms (GCM) 10K type strain sequencing project: providing services to taxonomists for standard genome sequencing and annotation.</title>
        <authorList>
            <consortium name="The Broad Institute Genomics Platform"/>
            <consortium name="The Broad Institute Genome Sequencing Center for Infectious Disease"/>
            <person name="Wu L."/>
            <person name="Ma J."/>
        </authorList>
    </citation>
    <scope>NUCLEOTIDE SEQUENCE [LARGE SCALE GENOMIC DNA]</scope>
    <source>
        <strain evidence="2">JCM 10083</strain>
    </source>
</reference>
<evidence type="ECO:0000313" key="2">
    <source>
        <dbReference type="Proteomes" id="UP001596514"/>
    </source>
</evidence>